<dbReference type="SUPFAM" id="SSF48371">
    <property type="entry name" value="ARM repeat"/>
    <property type="match status" value="1"/>
</dbReference>
<reference evidence="4 5" key="1">
    <citation type="journal article" date="2017" name="Nature">
        <title>The Apostasia genome and the evolution of orchids.</title>
        <authorList>
            <person name="Zhang G.Q."/>
            <person name="Liu K.W."/>
            <person name="Li Z."/>
            <person name="Lohaus R."/>
            <person name="Hsiao Y.Y."/>
            <person name="Niu S.C."/>
            <person name="Wang J.Y."/>
            <person name="Lin Y.C."/>
            <person name="Xu Q."/>
            <person name="Chen L.J."/>
            <person name="Yoshida K."/>
            <person name="Fujiwara S."/>
            <person name="Wang Z.W."/>
            <person name="Zhang Y.Q."/>
            <person name="Mitsuda N."/>
            <person name="Wang M."/>
            <person name="Liu G.H."/>
            <person name="Pecoraro L."/>
            <person name="Huang H.X."/>
            <person name="Xiao X.J."/>
            <person name="Lin M."/>
            <person name="Wu X.Y."/>
            <person name="Wu W.L."/>
            <person name="Chen Y.Y."/>
            <person name="Chang S.B."/>
            <person name="Sakamoto S."/>
            <person name="Ohme-Takagi M."/>
            <person name="Yagi M."/>
            <person name="Zeng S.J."/>
            <person name="Shen C.Y."/>
            <person name="Yeh C.M."/>
            <person name="Luo Y.B."/>
            <person name="Tsai W.C."/>
            <person name="Van de Peer Y."/>
            <person name="Liu Z.J."/>
        </authorList>
    </citation>
    <scope>NUCLEOTIDE SEQUENCE [LARGE SCALE GENOMIC DNA]</scope>
    <source>
        <strain evidence="5">cv. Shenzhen</strain>
        <tissue evidence="4">Stem</tissue>
    </source>
</reference>
<dbReference type="Proteomes" id="UP000236161">
    <property type="component" value="Unassembled WGS sequence"/>
</dbReference>
<dbReference type="InterPro" id="IPR016024">
    <property type="entry name" value="ARM-type_fold"/>
</dbReference>
<dbReference type="PANTHER" id="PTHR20938">
    <property type="entry name" value="INTEGRATOR COMPLEX SUBUNIT 4"/>
    <property type="match status" value="1"/>
</dbReference>
<dbReference type="AlphaFoldDB" id="A0A2I0ASH2"/>
<evidence type="ECO:0000256" key="1">
    <source>
        <dbReference type="ARBA" id="ARBA00004123"/>
    </source>
</evidence>
<dbReference type="PANTHER" id="PTHR20938:SF0">
    <property type="entry name" value="INTEGRATOR COMPLEX SUBUNIT 4"/>
    <property type="match status" value="1"/>
</dbReference>
<dbReference type="InterPro" id="IPR057412">
    <property type="entry name" value="INTS4_C"/>
</dbReference>
<gene>
    <name evidence="4" type="ORF">AXF42_Ash008764</name>
</gene>
<keyword evidence="5" id="KW-1185">Reference proteome</keyword>
<dbReference type="GO" id="GO:0005634">
    <property type="term" value="C:nucleus"/>
    <property type="evidence" value="ECO:0007669"/>
    <property type="project" value="UniProtKB-SubCell"/>
</dbReference>
<proteinExistence type="predicted"/>
<name>A0A2I0ASH2_9ASPA</name>
<dbReference type="STRING" id="1088818.A0A2I0ASH2"/>
<evidence type="ECO:0000313" key="4">
    <source>
        <dbReference type="EMBL" id="PKA58477.1"/>
    </source>
</evidence>
<evidence type="ECO:0000259" key="3">
    <source>
        <dbReference type="Pfam" id="PF25458"/>
    </source>
</evidence>
<organism evidence="4 5">
    <name type="scientific">Apostasia shenzhenica</name>
    <dbReference type="NCBI Taxonomy" id="1088818"/>
    <lineage>
        <taxon>Eukaryota</taxon>
        <taxon>Viridiplantae</taxon>
        <taxon>Streptophyta</taxon>
        <taxon>Embryophyta</taxon>
        <taxon>Tracheophyta</taxon>
        <taxon>Spermatophyta</taxon>
        <taxon>Magnoliopsida</taxon>
        <taxon>Liliopsida</taxon>
        <taxon>Asparagales</taxon>
        <taxon>Orchidaceae</taxon>
        <taxon>Apostasioideae</taxon>
        <taxon>Apostasia</taxon>
    </lineage>
</organism>
<dbReference type="Gene3D" id="1.25.10.10">
    <property type="entry name" value="Leucine-rich Repeat Variant"/>
    <property type="match status" value="2"/>
</dbReference>
<sequence length="951" mass="106893">MESFLLERIKINLEDPSNTQRRFRALASAGALIAHPNSSNSAVSEIVDALFCFISRRDGDSTFLRSVVKLLGDAAAFKKTLAPSIVDLLRPILHGGDHLQADAFAALTSVEGFALDEELALSLASSPVVAVRLMLVKSLVSFLDGDKMRAVVLEPHVMIRVLLGLADDLYPFIRLTAVDGLASWCRNKDSYVSFPMVECFYDCATSLLHDADELTRLSAIRLVSACGQFFERSKEETCYSELMDAIFVQLCLMARDMDKKVRIEAFSALGKMGVASENALQQSLSRKILGTRCAFVHGLEDEFYEARLAILYYSIPSDYFILSNSEVRMAACKSMGMLSSLSVQFAAAALDLLTDMLNDYSTAVRLQTLEALYQMASNDHLIFPERHVQLFLDLLSDVSASIRYATRKLLLKMKLSKLEMFKSTLSSLLSNLEKKPEEEEDIFFVLFYIGLKHAKFATKLANQFTSEILLTGEGELSLDTPLVAGQLVLAVSSTFSNEQIIAESPTVLFSYAIPLCGRISRSLGGLISQDVLLKHLLHLNAVQSKSEERQSTSTKLQEALVNIINCNGQCSSMLPLELENSMTEFSANMLHACMVSTPLVLYHHEVRHIDDVLEQRIKLILAKVQEIWPLIQVQPQNVFNAKRMLRACMEELYVIGLDNNGCGADLVAFASEYVHVIILIAKIWEQLHSKASQVVGMNSLDILIEKLEASLRRIIFCFPGLSMEEECHVLELILLCHVFRLHKIGICSEEDKQKKKMSLVISRLELLGEGRFNLSDFIEEVKRFCTEEGEREFFRSHTIAKFLQHFDLKMVPLCAKFKHIKANLQALGNDSENPFNFISGLPVGIKFQVILHNISQTHRIWLRMVVGDSIQYVFLNVCQFGGSEDARERAATLPFYATPRAESFLLMACICMECLPDEYFFHLKKETGKPKQECTQISDEIIVYFFQSKKN</sequence>
<dbReference type="OrthoDB" id="18190at2759"/>
<dbReference type="InterPro" id="IPR011989">
    <property type="entry name" value="ARM-like"/>
</dbReference>
<feature type="domain" description="Integrator complex subunit 4/Protein SIEL C-terminal Ig-like" evidence="3">
    <location>
        <begin position="829"/>
        <end position="888"/>
    </location>
</feature>
<dbReference type="Pfam" id="PF25458">
    <property type="entry name" value="INTS4_C"/>
    <property type="match status" value="1"/>
</dbReference>
<dbReference type="GO" id="GO:0005768">
    <property type="term" value="C:endosome"/>
    <property type="evidence" value="ECO:0007669"/>
    <property type="project" value="TreeGrafter"/>
</dbReference>
<dbReference type="EMBL" id="KZ451951">
    <property type="protein sequence ID" value="PKA58477.1"/>
    <property type="molecule type" value="Genomic_DNA"/>
</dbReference>
<protein>
    <recommendedName>
        <fullName evidence="3">Integrator complex subunit 4/Protein SIEL C-terminal Ig-like domain-containing protein</fullName>
    </recommendedName>
</protein>
<evidence type="ECO:0000313" key="5">
    <source>
        <dbReference type="Proteomes" id="UP000236161"/>
    </source>
</evidence>
<dbReference type="GO" id="GO:0010496">
    <property type="term" value="P:intercellular transport"/>
    <property type="evidence" value="ECO:0007669"/>
    <property type="project" value="TreeGrafter"/>
</dbReference>
<keyword evidence="2" id="KW-0539">Nucleus</keyword>
<accession>A0A2I0ASH2</accession>
<comment type="subcellular location">
    <subcellularLocation>
        <location evidence="1">Nucleus</location>
    </subcellularLocation>
</comment>
<evidence type="ECO:0000256" key="2">
    <source>
        <dbReference type="ARBA" id="ARBA00023242"/>
    </source>
</evidence>